<dbReference type="PANTHER" id="PTHR48071">
    <property type="entry name" value="SRCR DOMAIN-CONTAINING PROTEIN"/>
    <property type="match status" value="1"/>
</dbReference>
<dbReference type="Proteomes" id="UP001152320">
    <property type="component" value="Chromosome 4"/>
</dbReference>
<evidence type="ECO:0000256" key="3">
    <source>
        <dbReference type="ARBA" id="ARBA00023180"/>
    </source>
</evidence>
<dbReference type="SMART" id="SM00202">
    <property type="entry name" value="SR"/>
    <property type="match status" value="1"/>
</dbReference>
<dbReference type="Gene3D" id="3.10.250.10">
    <property type="entry name" value="SRCR-like domain"/>
    <property type="match status" value="1"/>
</dbReference>
<accession>A0A9Q1CEC0</accession>
<evidence type="ECO:0000256" key="4">
    <source>
        <dbReference type="PROSITE-ProRule" id="PRU00196"/>
    </source>
</evidence>
<dbReference type="InterPro" id="IPR001190">
    <property type="entry name" value="SRCR"/>
</dbReference>
<evidence type="ECO:0000259" key="5">
    <source>
        <dbReference type="PROSITE" id="PS50287"/>
    </source>
</evidence>
<dbReference type="GO" id="GO:0016020">
    <property type="term" value="C:membrane"/>
    <property type="evidence" value="ECO:0007669"/>
    <property type="project" value="InterPro"/>
</dbReference>
<dbReference type="FunFam" id="3.10.250.10:FF:000005">
    <property type="entry name" value="Neurotrypsin isoform A"/>
    <property type="match status" value="1"/>
</dbReference>
<reference evidence="6" key="1">
    <citation type="submission" date="2021-10" db="EMBL/GenBank/DDBJ databases">
        <title>Tropical sea cucumber genome reveals ecological adaptation and Cuvierian tubules defense mechanism.</title>
        <authorList>
            <person name="Chen T."/>
        </authorList>
    </citation>
    <scope>NUCLEOTIDE SEQUENCE</scope>
    <source>
        <strain evidence="6">Nanhai2018</strain>
        <tissue evidence="6">Muscle</tissue>
    </source>
</reference>
<evidence type="ECO:0000313" key="6">
    <source>
        <dbReference type="EMBL" id="KAJ8043104.1"/>
    </source>
</evidence>
<organism evidence="6 7">
    <name type="scientific">Holothuria leucospilota</name>
    <name type="common">Black long sea cucumber</name>
    <name type="synonym">Mertensiothuria leucospilota</name>
    <dbReference type="NCBI Taxonomy" id="206669"/>
    <lineage>
        <taxon>Eukaryota</taxon>
        <taxon>Metazoa</taxon>
        <taxon>Echinodermata</taxon>
        <taxon>Eleutherozoa</taxon>
        <taxon>Echinozoa</taxon>
        <taxon>Holothuroidea</taxon>
        <taxon>Aspidochirotacea</taxon>
        <taxon>Aspidochirotida</taxon>
        <taxon>Holothuriidae</taxon>
        <taxon>Holothuria</taxon>
    </lineage>
</organism>
<feature type="disulfide bond" evidence="4">
    <location>
        <begin position="42"/>
        <end position="106"/>
    </location>
</feature>
<dbReference type="PRINTS" id="PR00258">
    <property type="entry name" value="SPERACTRCPTR"/>
</dbReference>
<keyword evidence="1" id="KW-0732">Signal</keyword>
<feature type="disulfide bond" evidence="4">
    <location>
        <begin position="55"/>
        <end position="116"/>
    </location>
</feature>
<feature type="disulfide bond" evidence="4">
    <location>
        <begin position="86"/>
        <end position="96"/>
    </location>
</feature>
<name>A0A9Q1CEC0_HOLLE</name>
<dbReference type="OrthoDB" id="536948at2759"/>
<keyword evidence="7" id="KW-1185">Reference proteome</keyword>
<gene>
    <name evidence="6" type="ORF">HOLleu_10063</name>
</gene>
<evidence type="ECO:0000256" key="1">
    <source>
        <dbReference type="ARBA" id="ARBA00022729"/>
    </source>
</evidence>
<dbReference type="PANTHER" id="PTHR48071:SF18">
    <property type="entry name" value="DELETED IN MALIGNANT BRAIN TUMORS 1 PROTEIN-RELATED"/>
    <property type="match status" value="1"/>
</dbReference>
<dbReference type="PROSITE" id="PS50287">
    <property type="entry name" value="SRCR_2"/>
    <property type="match status" value="1"/>
</dbReference>
<proteinExistence type="predicted"/>
<keyword evidence="3" id="KW-0325">Glycoprotein</keyword>
<protein>
    <submittedName>
        <fullName evidence="6">Neurotrypsin</fullName>
    </submittedName>
</protein>
<evidence type="ECO:0000313" key="7">
    <source>
        <dbReference type="Proteomes" id="UP001152320"/>
    </source>
</evidence>
<dbReference type="InterPro" id="IPR036772">
    <property type="entry name" value="SRCR-like_dom_sf"/>
</dbReference>
<dbReference type="PROSITE" id="PS00420">
    <property type="entry name" value="SRCR_1"/>
    <property type="match status" value="1"/>
</dbReference>
<dbReference type="EMBL" id="JAIZAY010000004">
    <property type="protein sequence ID" value="KAJ8043104.1"/>
    <property type="molecule type" value="Genomic_DNA"/>
</dbReference>
<dbReference type="SUPFAM" id="SSF56487">
    <property type="entry name" value="SRCR-like"/>
    <property type="match status" value="1"/>
</dbReference>
<feature type="domain" description="SRCR" evidence="5">
    <location>
        <begin position="17"/>
        <end position="117"/>
    </location>
</feature>
<dbReference type="Pfam" id="PF00530">
    <property type="entry name" value="SRCR"/>
    <property type="match status" value="1"/>
</dbReference>
<comment type="caution">
    <text evidence="6">The sequence shown here is derived from an EMBL/GenBank/DDBJ whole genome shotgun (WGS) entry which is preliminary data.</text>
</comment>
<dbReference type="AlphaFoldDB" id="A0A9Q1CEC0"/>
<evidence type="ECO:0000256" key="2">
    <source>
        <dbReference type="ARBA" id="ARBA00023157"/>
    </source>
</evidence>
<keyword evidence="2 4" id="KW-1015">Disulfide bond</keyword>
<sequence>MMLIGFSTDTENVIQDVRLVDGTSNRSGRIEVLFNGRWGTVCEDGWGSGFANVTCRQLGYTNALVIYGNAFFGEGNGSIWLNGLHCYGNESLLSDCKAQASPGVNCNHSQDVGVLCGSKKDSSWQIN</sequence>